<dbReference type="Proteomes" id="UP000095287">
    <property type="component" value="Unplaced"/>
</dbReference>
<sequence>MDECVTSLKAVLKSTILKKISCDHLEEYDPWLVALLPNLPLSVRELRGTDKTPHLLKLFAEGMKRHQLDTVLLSGFLTGNVEPLLLEHCTQLTCNVCE</sequence>
<protein>
    <submittedName>
        <fullName evidence="2">PRAMEF12</fullName>
    </submittedName>
</protein>
<name>A0A1I7ZX52_9BILA</name>
<organism evidence="1 2">
    <name type="scientific">Steinernema glaseri</name>
    <dbReference type="NCBI Taxonomy" id="37863"/>
    <lineage>
        <taxon>Eukaryota</taxon>
        <taxon>Metazoa</taxon>
        <taxon>Ecdysozoa</taxon>
        <taxon>Nematoda</taxon>
        <taxon>Chromadorea</taxon>
        <taxon>Rhabditida</taxon>
        <taxon>Tylenchina</taxon>
        <taxon>Panagrolaimomorpha</taxon>
        <taxon>Strongyloidoidea</taxon>
        <taxon>Steinernematidae</taxon>
        <taxon>Steinernema</taxon>
    </lineage>
</organism>
<accession>A0A1I7ZX52</accession>
<reference evidence="2" key="1">
    <citation type="submission" date="2016-11" db="UniProtKB">
        <authorList>
            <consortium name="WormBaseParasite"/>
        </authorList>
    </citation>
    <scope>IDENTIFICATION</scope>
</reference>
<keyword evidence="1" id="KW-1185">Reference proteome</keyword>
<evidence type="ECO:0000313" key="2">
    <source>
        <dbReference type="WBParaSite" id="L893_g3065.t1"/>
    </source>
</evidence>
<proteinExistence type="predicted"/>
<dbReference type="AlphaFoldDB" id="A0A1I7ZX52"/>
<evidence type="ECO:0000313" key="1">
    <source>
        <dbReference type="Proteomes" id="UP000095287"/>
    </source>
</evidence>
<dbReference type="WBParaSite" id="L893_g3065.t1">
    <property type="protein sequence ID" value="L893_g3065.t1"/>
    <property type="gene ID" value="L893_g3065"/>
</dbReference>